<name>A0A139HB19_9PEZI</name>
<feature type="region of interest" description="Disordered" evidence="1">
    <location>
        <begin position="73"/>
        <end position="121"/>
    </location>
</feature>
<proteinExistence type="predicted"/>
<evidence type="ECO:0000256" key="1">
    <source>
        <dbReference type="SAM" id="MobiDB-lite"/>
    </source>
</evidence>
<reference evidence="2 3" key="1">
    <citation type="submission" date="2015-07" db="EMBL/GenBank/DDBJ databases">
        <title>Comparative genomics of the Sigatoka disease complex on banana suggests a link between parallel evolutionary changes in Pseudocercospora fijiensis and Pseudocercospora eumusae and increased virulence on the banana host.</title>
        <authorList>
            <person name="Chang T.-C."/>
            <person name="Salvucci A."/>
            <person name="Crous P.W."/>
            <person name="Stergiopoulos I."/>
        </authorList>
    </citation>
    <scope>NUCLEOTIDE SEQUENCE [LARGE SCALE GENOMIC DNA]</scope>
    <source>
        <strain evidence="2 3">CBS 114824</strain>
    </source>
</reference>
<dbReference type="EMBL" id="LFZN01000088">
    <property type="protein sequence ID" value="KXS99643.1"/>
    <property type="molecule type" value="Genomic_DNA"/>
</dbReference>
<feature type="compositionally biased region" description="Polar residues" evidence="1">
    <location>
        <begin position="41"/>
        <end position="50"/>
    </location>
</feature>
<dbReference type="AlphaFoldDB" id="A0A139HB19"/>
<sequence length="121" mass="13280">MILFVDFYQPGSDLKPNLIPSAQPEAAQLRHIVISHTQLQETFQGSSSQARAEGGTRTEGLEALDLNLGEFALEEKEKRRPTSGKQLPGASGYHLNAQDEDYQLTSNRLTDPQRGTLTAAI</sequence>
<feature type="compositionally biased region" description="Polar residues" evidence="1">
    <location>
        <begin position="103"/>
        <end position="121"/>
    </location>
</feature>
<accession>A0A139HB19</accession>
<evidence type="ECO:0000313" key="2">
    <source>
        <dbReference type="EMBL" id="KXS99643.1"/>
    </source>
</evidence>
<organism evidence="2 3">
    <name type="scientific">Pseudocercospora eumusae</name>
    <dbReference type="NCBI Taxonomy" id="321146"/>
    <lineage>
        <taxon>Eukaryota</taxon>
        <taxon>Fungi</taxon>
        <taxon>Dikarya</taxon>
        <taxon>Ascomycota</taxon>
        <taxon>Pezizomycotina</taxon>
        <taxon>Dothideomycetes</taxon>
        <taxon>Dothideomycetidae</taxon>
        <taxon>Mycosphaerellales</taxon>
        <taxon>Mycosphaerellaceae</taxon>
        <taxon>Pseudocercospora</taxon>
    </lineage>
</organism>
<feature type="region of interest" description="Disordered" evidence="1">
    <location>
        <begin position="41"/>
        <end position="61"/>
    </location>
</feature>
<gene>
    <name evidence="2" type="ORF">AC578_9894</name>
</gene>
<comment type="caution">
    <text evidence="2">The sequence shown here is derived from an EMBL/GenBank/DDBJ whole genome shotgun (WGS) entry which is preliminary data.</text>
</comment>
<dbReference type="Proteomes" id="UP000070133">
    <property type="component" value="Unassembled WGS sequence"/>
</dbReference>
<evidence type="ECO:0000313" key="3">
    <source>
        <dbReference type="Proteomes" id="UP000070133"/>
    </source>
</evidence>
<keyword evidence="3" id="KW-1185">Reference proteome</keyword>
<protein>
    <submittedName>
        <fullName evidence="2">Uncharacterized protein</fullName>
    </submittedName>
</protein>